<comment type="caution">
    <text evidence="1">The sequence shown here is derived from an EMBL/GenBank/DDBJ whole genome shotgun (WGS) entry which is preliminary data.</text>
</comment>
<dbReference type="OrthoDB" id="3871354at2"/>
<dbReference type="RefSeq" id="WP_043911220.1">
    <property type="nucleotide sequence ID" value="NZ_JXZB01000002.1"/>
</dbReference>
<dbReference type="STRING" id="2064.TR51_14270"/>
<gene>
    <name evidence="1" type="ORF">TR51_14270</name>
</gene>
<dbReference type="AlphaFoldDB" id="A0A0D0P0W3"/>
<reference evidence="1 2" key="1">
    <citation type="submission" date="2015-02" db="EMBL/GenBank/DDBJ databases">
        <title>Draft genome sequence of Kitasatospora griseola MF730-N6, a bafilomycin, terpentecin and satosporin producer.</title>
        <authorList>
            <person name="Arens J.C."/>
            <person name="Haltli B."/>
            <person name="Kerr R.G."/>
        </authorList>
    </citation>
    <scope>NUCLEOTIDE SEQUENCE [LARGE SCALE GENOMIC DNA]</scope>
    <source>
        <strain evidence="1 2">MF730-N6</strain>
    </source>
</reference>
<name>A0A0D0P0W3_KITGR</name>
<accession>A0A0D0P0W3</accession>
<proteinExistence type="predicted"/>
<keyword evidence="2" id="KW-1185">Reference proteome</keyword>
<dbReference type="EMBL" id="JXZB01000002">
    <property type="protein sequence ID" value="KIQ65161.1"/>
    <property type="molecule type" value="Genomic_DNA"/>
</dbReference>
<evidence type="ECO:0000313" key="2">
    <source>
        <dbReference type="Proteomes" id="UP000032066"/>
    </source>
</evidence>
<organism evidence="1 2">
    <name type="scientific">Kitasatospora griseola</name>
    <name type="common">Streptomyces griseolosporeus</name>
    <dbReference type="NCBI Taxonomy" id="2064"/>
    <lineage>
        <taxon>Bacteria</taxon>
        <taxon>Bacillati</taxon>
        <taxon>Actinomycetota</taxon>
        <taxon>Actinomycetes</taxon>
        <taxon>Kitasatosporales</taxon>
        <taxon>Streptomycetaceae</taxon>
        <taxon>Kitasatospora</taxon>
    </lineage>
</organism>
<protein>
    <submittedName>
        <fullName evidence="1">Uncharacterized protein</fullName>
    </submittedName>
</protein>
<dbReference type="PATRIC" id="fig|2064.6.peg.3073"/>
<dbReference type="Proteomes" id="UP000032066">
    <property type="component" value="Unassembled WGS sequence"/>
</dbReference>
<sequence length="169" mass="18824">MEFTKMRPDGASVATQLGELTLHRARSRTYTDTTESWRVELDGRPLAELPRFGQPGFHAAKLARRGVTGTFDGAELHIRARGRHLLRSGRFVEFRAGDRTLRFVRRGLLRAELLEDGRTSARSDGRVSAEPDPLLVCAVALYTWAELDYVNANPVLCNVISSAVVSLLF</sequence>
<evidence type="ECO:0000313" key="1">
    <source>
        <dbReference type="EMBL" id="KIQ65161.1"/>
    </source>
</evidence>